<evidence type="ECO:0000256" key="4">
    <source>
        <dbReference type="ARBA" id="ARBA00020837"/>
    </source>
</evidence>
<dbReference type="GO" id="GO:0051144">
    <property type="term" value="P:1,2-propanediol catabolic process"/>
    <property type="evidence" value="ECO:0007669"/>
    <property type="project" value="UniProtKB-UniPathway"/>
</dbReference>
<keyword evidence="7" id="KW-0862">Zinc</keyword>
<evidence type="ECO:0000256" key="3">
    <source>
        <dbReference type="ARBA" id="ARBA00012206"/>
    </source>
</evidence>
<dbReference type="PIRSF" id="PIRSF010130">
    <property type="entry name" value="PduL"/>
    <property type="match status" value="1"/>
</dbReference>
<dbReference type="EC" id="2.3.1.222" evidence="3 10"/>
<comment type="pathway">
    <text evidence="10">Polyol metabolism; 1,2-propanediol degradation.</text>
</comment>
<dbReference type="RefSeq" id="WP_073240051.1">
    <property type="nucleotide sequence ID" value="NZ_FQUY01000030.1"/>
</dbReference>
<evidence type="ECO:0000256" key="7">
    <source>
        <dbReference type="ARBA" id="ARBA00022833"/>
    </source>
</evidence>
<dbReference type="GO" id="GO:0016747">
    <property type="term" value="F:acyltransferase activity, transferring groups other than amino-acyl groups"/>
    <property type="evidence" value="ECO:0007669"/>
    <property type="project" value="InterPro"/>
</dbReference>
<evidence type="ECO:0000313" key="11">
    <source>
        <dbReference type="EMBL" id="SHF52004.1"/>
    </source>
</evidence>
<comment type="catalytic activity">
    <reaction evidence="9 10">
        <text>propanoyl-CoA + phosphate = propanoyl phosphate + CoA</text>
        <dbReference type="Rhea" id="RHEA:28046"/>
        <dbReference type="ChEBI" id="CHEBI:43474"/>
        <dbReference type="ChEBI" id="CHEBI:57287"/>
        <dbReference type="ChEBI" id="CHEBI:57392"/>
        <dbReference type="ChEBI" id="CHEBI:58933"/>
        <dbReference type="EC" id="2.3.1.222"/>
    </reaction>
</comment>
<dbReference type="PANTHER" id="PTHR39453:SF1">
    <property type="entry name" value="PHOSPHATE PROPANOYLTRANSFERASE"/>
    <property type="match status" value="1"/>
</dbReference>
<comment type="cofactor">
    <cofactor evidence="1">
        <name>Zn(2+)</name>
        <dbReference type="ChEBI" id="CHEBI:29105"/>
    </cofactor>
</comment>
<evidence type="ECO:0000256" key="5">
    <source>
        <dbReference type="ARBA" id="ARBA00022679"/>
    </source>
</evidence>
<dbReference type="PANTHER" id="PTHR39453">
    <property type="entry name" value="PHOSPHATE PROPANOYLTRANSFERASE"/>
    <property type="match status" value="1"/>
</dbReference>
<proteinExistence type="inferred from homology"/>
<comment type="similarity">
    <text evidence="2 10">Belongs to the PduL family.</text>
</comment>
<reference evidence="12" key="1">
    <citation type="submission" date="2016-11" db="EMBL/GenBank/DDBJ databases">
        <authorList>
            <person name="Varghese N."/>
            <person name="Submissions S."/>
        </authorList>
    </citation>
    <scope>NUCLEOTIDE SEQUENCE [LARGE SCALE GENOMIC DNA]</scope>
    <source>
        <strain evidence="12">DSM 12395</strain>
    </source>
</reference>
<comment type="function">
    <text evidence="10">Involved in 1,2-propanediol (1,2-PD) degradation by catalyzing the conversion of propanoyl-CoA to propanoyl-phosphate.</text>
</comment>
<keyword evidence="12" id="KW-1185">Reference proteome</keyword>
<evidence type="ECO:0000256" key="9">
    <source>
        <dbReference type="ARBA" id="ARBA00047589"/>
    </source>
</evidence>
<evidence type="ECO:0000256" key="1">
    <source>
        <dbReference type="ARBA" id="ARBA00001947"/>
    </source>
</evidence>
<evidence type="ECO:0000313" key="12">
    <source>
        <dbReference type="Proteomes" id="UP000184148"/>
    </source>
</evidence>
<evidence type="ECO:0000256" key="6">
    <source>
        <dbReference type="ARBA" id="ARBA00022723"/>
    </source>
</evidence>
<keyword evidence="5 10" id="KW-0808">Transferase</keyword>
<dbReference type="Pfam" id="PF06130">
    <property type="entry name" value="PTAC"/>
    <property type="match status" value="1"/>
</dbReference>
<dbReference type="EMBL" id="FQUY01000030">
    <property type="protein sequence ID" value="SHF52004.1"/>
    <property type="molecule type" value="Genomic_DNA"/>
</dbReference>
<keyword evidence="8 10" id="KW-0012">Acyltransferase</keyword>
<dbReference type="AlphaFoldDB" id="A0A1M5CB56"/>
<dbReference type="STRING" id="1121429.SAMN02745133_02868"/>
<organism evidence="11 12">
    <name type="scientific">Desulforamulus putei DSM 12395</name>
    <dbReference type="NCBI Taxonomy" id="1121429"/>
    <lineage>
        <taxon>Bacteria</taxon>
        <taxon>Bacillati</taxon>
        <taxon>Bacillota</taxon>
        <taxon>Clostridia</taxon>
        <taxon>Eubacteriales</taxon>
        <taxon>Peptococcaceae</taxon>
        <taxon>Desulforamulus</taxon>
    </lineage>
</organism>
<name>A0A1M5CB56_9FIRM</name>
<accession>A0A1M5CB56</accession>
<dbReference type="NCBIfam" id="NF011652">
    <property type="entry name" value="PRK15070.1"/>
    <property type="match status" value="1"/>
</dbReference>
<sequence>MNINETLVKEIASEIIKWSTIKDRSLSIPVGISNRHIHLTREDLDVLFGPGYELTVKNELNQPGQFAAHETVCIAGPKGCFTNVRILGPLRKYSQIEISRTDGYILGIHPPARNSGDTSGSASLCVIGPKGMMVFNEKVICAKRHIHMNKYEAEHFGVCDGDLVDVETVAGAKQVTFHNVLIRVDEQASLEFHIDMDEANAVEIKNKDLVRIIRKNQ</sequence>
<evidence type="ECO:0000256" key="8">
    <source>
        <dbReference type="ARBA" id="ARBA00023315"/>
    </source>
</evidence>
<protein>
    <recommendedName>
        <fullName evidence="4 10">Phosphate propanoyltransferase</fullName>
        <ecNumber evidence="3 10">2.3.1.222</ecNumber>
    </recommendedName>
</protein>
<gene>
    <name evidence="11" type="ORF">SAMN02745133_02868</name>
</gene>
<dbReference type="UniPathway" id="UPA00621"/>
<keyword evidence="6" id="KW-0479">Metal-binding</keyword>
<evidence type="ECO:0000256" key="2">
    <source>
        <dbReference type="ARBA" id="ARBA00007342"/>
    </source>
</evidence>
<evidence type="ECO:0000256" key="10">
    <source>
        <dbReference type="PIRNR" id="PIRNR010130"/>
    </source>
</evidence>
<dbReference type="Proteomes" id="UP000184148">
    <property type="component" value="Unassembled WGS sequence"/>
</dbReference>
<dbReference type="InterPro" id="IPR008300">
    <property type="entry name" value="PTAC"/>
</dbReference>
<dbReference type="GO" id="GO:0046872">
    <property type="term" value="F:metal ion binding"/>
    <property type="evidence" value="ECO:0007669"/>
    <property type="project" value="UniProtKB-KW"/>
</dbReference>
<dbReference type="OrthoDB" id="9784365at2"/>